<evidence type="ECO:0000313" key="5">
    <source>
        <dbReference type="RefSeq" id="XP_002737485.1"/>
    </source>
</evidence>
<protein>
    <recommendedName>
        <fullName evidence="3">Elongator complex protein 6</fullName>
    </recommendedName>
</protein>
<keyword evidence="4" id="KW-1185">Reference proteome</keyword>
<dbReference type="Pfam" id="PF09807">
    <property type="entry name" value="ELP6"/>
    <property type="match status" value="1"/>
</dbReference>
<evidence type="ECO:0000256" key="3">
    <source>
        <dbReference type="ARBA" id="ARBA00020263"/>
    </source>
</evidence>
<reference evidence="5" key="1">
    <citation type="submission" date="2025-08" db="UniProtKB">
        <authorList>
            <consortium name="RefSeq"/>
        </authorList>
    </citation>
    <scope>IDENTIFICATION</scope>
    <source>
        <tissue evidence="5">Testes</tissue>
    </source>
</reference>
<gene>
    <name evidence="5" type="primary">LOC100366925</name>
</gene>
<organism evidence="4 5">
    <name type="scientific">Saccoglossus kowalevskii</name>
    <name type="common">Acorn worm</name>
    <dbReference type="NCBI Taxonomy" id="10224"/>
    <lineage>
        <taxon>Eukaryota</taxon>
        <taxon>Metazoa</taxon>
        <taxon>Hemichordata</taxon>
        <taxon>Enteropneusta</taxon>
        <taxon>Harrimaniidae</taxon>
        <taxon>Saccoglossus</taxon>
    </lineage>
</organism>
<dbReference type="CDD" id="cd19495">
    <property type="entry name" value="Elp6"/>
    <property type="match status" value="1"/>
</dbReference>
<name>A0ABM0GU95_SACKO</name>
<dbReference type="InterPro" id="IPR027417">
    <property type="entry name" value="P-loop_NTPase"/>
</dbReference>
<accession>A0ABM0GU95</accession>
<proteinExistence type="inferred from homology"/>
<dbReference type="Proteomes" id="UP000694865">
    <property type="component" value="Unplaced"/>
</dbReference>
<dbReference type="PANTHER" id="PTHR16184">
    <property type="entry name" value="ELONGATOR COMPLEX PROTEIN 6"/>
    <property type="match status" value="1"/>
</dbReference>
<evidence type="ECO:0000256" key="1">
    <source>
        <dbReference type="ARBA" id="ARBA00005043"/>
    </source>
</evidence>
<sequence length="264" mass="29533">MFTELNALLDCIPSRPPKGQFILLSDNLTDGTFILHHYISLFLKGGHKVCLVSLSQSFSHYNAVGQKLGVNLSLAKEKNQLVFIDGLQCSLQLFASSDDSMQNNPLVCIRDSKTTLQPLYEMVRNAVCNSDGKVETPVLLLIDDLSILLSLGISLISVYDFMHYCVVMLCGSIQSVGCLVTLIHSDKDEENSLLLRHLLYSSHLHLHMNGLSSGFCKDVHGELSIHWNDPWQILPSRQRRKIYQYKIQDKHVSFFAPGTSAAVL</sequence>
<comment type="similarity">
    <text evidence="2">Belongs to the ELP6 family.</text>
</comment>
<evidence type="ECO:0000256" key="2">
    <source>
        <dbReference type="ARBA" id="ARBA00008837"/>
    </source>
</evidence>
<evidence type="ECO:0000313" key="4">
    <source>
        <dbReference type="Proteomes" id="UP000694865"/>
    </source>
</evidence>
<dbReference type="Gene3D" id="3.40.50.300">
    <property type="entry name" value="P-loop containing nucleotide triphosphate hydrolases"/>
    <property type="match status" value="1"/>
</dbReference>
<dbReference type="InterPro" id="IPR018627">
    <property type="entry name" value="ELP6"/>
</dbReference>
<dbReference type="PANTHER" id="PTHR16184:SF6">
    <property type="entry name" value="ELONGATOR COMPLEX PROTEIN 6"/>
    <property type="match status" value="1"/>
</dbReference>
<dbReference type="GeneID" id="100366925"/>
<dbReference type="RefSeq" id="XP_002737485.1">
    <property type="nucleotide sequence ID" value="XM_002737439.2"/>
</dbReference>
<comment type="pathway">
    <text evidence="1">tRNA modification; 5-methoxycarbonylmethyl-2-thiouridine-tRNA biosynthesis.</text>
</comment>